<name>A0A420XPF4_9ACTN</name>
<evidence type="ECO:0000313" key="4">
    <source>
        <dbReference type="Proteomes" id="UP000281955"/>
    </source>
</evidence>
<dbReference type="Pfam" id="PF00487">
    <property type="entry name" value="FA_desaturase"/>
    <property type="match status" value="1"/>
</dbReference>
<feature type="domain" description="Fatty acid desaturase" evidence="2">
    <location>
        <begin position="52"/>
        <end position="313"/>
    </location>
</feature>
<dbReference type="GO" id="GO:0016020">
    <property type="term" value="C:membrane"/>
    <property type="evidence" value="ECO:0007669"/>
    <property type="project" value="TreeGrafter"/>
</dbReference>
<evidence type="ECO:0000256" key="1">
    <source>
        <dbReference type="SAM" id="Phobius"/>
    </source>
</evidence>
<protein>
    <submittedName>
        <fullName evidence="3">Linoleoyl-CoA desaturase</fullName>
    </submittedName>
</protein>
<dbReference type="Proteomes" id="UP000281955">
    <property type="component" value="Unassembled WGS sequence"/>
</dbReference>
<organism evidence="3 4">
    <name type="scientific">Motilibacter peucedani</name>
    <dbReference type="NCBI Taxonomy" id="598650"/>
    <lineage>
        <taxon>Bacteria</taxon>
        <taxon>Bacillati</taxon>
        <taxon>Actinomycetota</taxon>
        <taxon>Actinomycetes</taxon>
        <taxon>Motilibacterales</taxon>
        <taxon>Motilibacteraceae</taxon>
        <taxon>Motilibacter</taxon>
    </lineage>
</organism>
<evidence type="ECO:0000313" key="3">
    <source>
        <dbReference type="EMBL" id="RKS74052.1"/>
    </source>
</evidence>
<dbReference type="InterPro" id="IPR012171">
    <property type="entry name" value="Fatty_acid_desaturase"/>
</dbReference>
<proteinExistence type="predicted"/>
<keyword evidence="1" id="KW-1133">Transmembrane helix</keyword>
<dbReference type="PANTHER" id="PTHR19353">
    <property type="entry name" value="FATTY ACID DESATURASE 2"/>
    <property type="match status" value="1"/>
</dbReference>
<accession>A0A420XPF4</accession>
<feature type="transmembrane region" description="Helical" evidence="1">
    <location>
        <begin position="185"/>
        <end position="205"/>
    </location>
</feature>
<gene>
    <name evidence="3" type="ORF">CLV35_2551</name>
</gene>
<dbReference type="InParanoid" id="A0A420XPF4"/>
<comment type="caution">
    <text evidence="3">The sequence shown here is derived from an EMBL/GenBank/DDBJ whole genome shotgun (WGS) entry which is preliminary data.</text>
</comment>
<dbReference type="PANTHER" id="PTHR19353:SF19">
    <property type="entry name" value="DELTA(5) FATTY ACID DESATURASE C-RELATED"/>
    <property type="match status" value="1"/>
</dbReference>
<keyword evidence="1" id="KW-0812">Transmembrane</keyword>
<dbReference type="AlphaFoldDB" id="A0A420XPF4"/>
<dbReference type="GO" id="GO:0016717">
    <property type="term" value="F:oxidoreductase activity, acting on paired donors, with oxidation of a pair of donors resulting in the reduction of molecular oxygen to two molecules of water"/>
    <property type="evidence" value="ECO:0007669"/>
    <property type="project" value="TreeGrafter"/>
</dbReference>
<dbReference type="InterPro" id="IPR005804">
    <property type="entry name" value="FA_desaturase_dom"/>
</dbReference>
<keyword evidence="4" id="KW-1185">Reference proteome</keyword>
<dbReference type="GO" id="GO:0008610">
    <property type="term" value="P:lipid biosynthetic process"/>
    <property type="evidence" value="ECO:0007669"/>
    <property type="project" value="UniProtKB-ARBA"/>
</dbReference>
<dbReference type="EMBL" id="RBWV01000012">
    <property type="protein sequence ID" value="RKS74052.1"/>
    <property type="molecule type" value="Genomic_DNA"/>
</dbReference>
<keyword evidence="1" id="KW-0472">Membrane</keyword>
<sequence>MPAQRFAGARARMSLRQSSPGRLEPWRDWAVLLVWNHAVLVAATLAHPSLPWLLVFALPLGAGLAIATLTVLHDAGHRRLARSAWPNAFAVHTCDPVGLWVDHWTLKHRVHHKLTQVYPLDDATRASGMVRLHPSAARWGVHRYQHFYAWFLYGLAWAGELRSQVTFLRKGELAGEESPRLARRIGTFALEKAVCLLVLAPYFWFLGFAHVVVLMLAAMTVASVIAAVLTVVGHINIGLEPPADAPRGKEWSEHLVRTTASFSTESVAVRWLTGGLTHHLAHHLRPVAPRFELPALHDTTVTAIAERAGLPVVVYPTLRSAVVNHYRRLRELGQPGAIETPAEREQRLLAAAARTPAASGRGPAA</sequence>
<reference evidence="3 4" key="1">
    <citation type="submission" date="2018-10" db="EMBL/GenBank/DDBJ databases">
        <title>Genomic Encyclopedia of Archaeal and Bacterial Type Strains, Phase II (KMG-II): from individual species to whole genera.</title>
        <authorList>
            <person name="Goeker M."/>
        </authorList>
    </citation>
    <scope>NUCLEOTIDE SEQUENCE [LARGE SCALE GENOMIC DNA]</scope>
    <source>
        <strain evidence="3 4">RP-AC37</strain>
    </source>
</reference>
<feature type="transmembrane region" description="Helical" evidence="1">
    <location>
        <begin position="211"/>
        <end position="232"/>
    </location>
</feature>
<feature type="transmembrane region" description="Helical" evidence="1">
    <location>
        <begin position="29"/>
        <end position="46"/>
    </location>
</feature>
<evidence type="ECO:0000259" key="2">
    <source>
        <dbReference type="Pfam" id="PF00487"/>
    </source>
</evidence>
<feature type="transmembrane region" description="Helical" evidence="1">
    <location>
        <begin position="52"/>
        <end position="72"/>
    </location>
</feature>